<dbReference type="InterPro" id="IPR022761">
    <property type="entry name" value="Fumarate_lyase_N"/>
</dbReference>
<dbReference type="GO" id="GO:0016853">
    <property type="term" value="F:isomerase activity"/>
    <property type="evidence" value="ECO:0007669"/>
    <property type="project" value="UniProtKB-KW"/>
</dbReference>
<evidence type="ECO:0000259" key="3">
    <source>
        <dbReference type="SMART" id="SM00998"/>
    </source>
</evidence>
<sequence length="465" mass="49011">MIDESDSGMLSPGWANTNVNTIVGDRAWIEAALEVEAALARCQGELGIIPREAAATIEAVAGSLRIDPRTLAVGVAETSNPAITLVQELQRAVERDSPGASDHVHLGATSQDVLDSATMLVCRRALFELDATLSRARANAAQLIARHGDAPMAGRTVTQHAVPMTFGVKVAAWLNALVDAQTELGRLLDDGLPLSLAGASGTLAAYAAYGSRATNGPFDPFTLVDAVAEELALDAHYQPWHTVRTPIARIASTLTLVSGALGKIASDVHVMSRTEIAEVVEGLGDGGGISSSMPQKLNPVRTVLVLSAARQVPSLALVLHQAMLAEDERSAGAWQSEWQPLRDALRLVLGSASHLDELLATLRVDEQRMRANLDLTGPAIVSERLNVALTPLIGKLQAKHVLRRLLLDGSATGEGLVSALQGELTALGVDPGDLDLERLLDPADYLGASAEIARRALLRSAAFDD</sequence>
<dbReference type="SUPFAM" id="SSF48557">
    <property type="entry name" value="L-aspartase-like"/>
    <property type="match status" value="1"/>
</dbReference>
<reference evidence="4 5" key="1">
    <citation type="submission" date="2019-06" db="EMBL/GenBank/DDBJ databases">
        <title>Sequencing the genomes of 1000 actinobacteria strains.</title>
        <authorList>
            <person name="Klenk H.-P."/>
        </authorList>
    </citation>
    <scope>NUCLEOTIDE SEQUENCE [LARGE SCALE GENOMIC DNA]</scope>
    <source>
        <strain evidence="4 5">DSM 26477</strain>
    </source>
</reference>
<dbReference type="InterPro" id="IPR019468">
    <property type="entry name" value="AdenyloSucc_lyase_C"/>
</dbReference>
<comment type="similarity">
    <text evidence="2">Belongs to the class-II fumarase/aspartase family.</text>
</comment>
<comment type="caution">
    <text evidence="4">The sequence shown here is derived from an EMBL/GenBank/DDBJ whole genome shotgun (WGS) entry which is preliminary data.</text>
</comment>
<dbReference type="PANTHER" id="PTHR43172:SF2">
    <property type="entry name" value="ADENYLOSUCCINATE LYASE C-TERMINAL DOMAIN-CONTAINING PROTEIN"/>
    <property type="match status" value="1"/>
</dbReference>
<dbReference type="AlphaFoldDB" id="A0A542YAB4"/>
<dbReference type="PANTHER" id="PTHR43172">
    <property type="entry name" value="ADENYLOSUCCINATE LYASE"/>
    <property type="match status" value="1"/>
</dbReference>
<dbReference type="Gene3D" id="1.20.200.10">
    <property type="entry name" value="Fumarase/aspartase (Central domain)"/>
    <property type="match status" value="1"/>
</dbReference>
<evidence type="ECO:0000256" key="1">
    <source>
        <dbReference type="ARBA" id="ARBA00023239"/>
    </source>
</evidence>
<dbReference type="InterPro" id="IPR000362">
    <property type="entry name" value="Fumarate_lyase_fam"/>
</dbReference>
<protein>
    <submittedName>
        <fullName evidence="4">3-carboxy-cis,cis-muconate cycloisomerase</fullName>
    </submittedName>
</protein>
<gene>
    <name evidence="4" type="ORF">FB562_2435</name>
</gene>
<evidence type="ECO:0000256" key="2">
    <source>
        <dbReference type="ARBA" id="ARBA00034772"/>
    </source>
</evidence>
<accession>A0A542YAB4</accession>
<name>A0A542YAB4_9MICO</name>
<dbReference type="SMART" id="SM00998">
    <property type="entry name" value="ADSL_C"/>
    <property type="match status" value="1"/>
</dbReference>
<proteinExistence type="inferred from homology"/>
<feature type="domain" description="Adenylosuccinate lyase C-terminal" evidence="3">
    <location>
        <begin position="377"/>
        <end position="457"/>
    </location>
</feature>
<organism evidence="4 5">
    <name type="scientific">Homoserinimonas aerilata</name>
    <dbReference type="NCBI Taxonomy" id="1162970"/>
    <lineage>
        <taxon>Bacteria</taxon>
        <taxon>Bacillati</taxon>
        <taxon>Actinomycetota</taxon>
        <taxon>Actinomycetes</taxon>
        <taxon>Micrococcales</taxon>
        <taxon>Microbacteriaceae</taxon>
        <taxon>Homoserinimonas</taxon>
    </lineage>
</organism>
<dbReference type="EMBL" id="VFOM01000003">
    <property type="protein sequence ID" value="TQL45025.1"/>
    <property type="molecule type" value="Genomic_DNA"/>
</dbReference>
<dbReference type="Gene3D" id="1.10.275.10">
    <property type="entry name" value="Fumarase/aspartase (N-terminal domain)"/>
    <property type="match status" value="1"/>
</dbReference>
<keyword evidence="1" id="KW-0456">Lyase</keyword>
<dbReference type="OrthoDB" id="9768878at2"/>
<keyword evidence="4" id="KW-0413">Isomerase</keyword>
<keyword evidence="5" id="KW-1185">Reference proteome</keyword>
<evidence type="ECO:0000313" key="4">
    <source>
        <dbReference type="EMBL" id="TQL45025.1"/>
    </source>
</evidence>
<dbReference type="PRINTS" id="PR00149">
    <property type="entry name" value="FUMRATELYASE"/>
</dbReference>
<dbReference type="InterPro" id="IPR024083">
    <property type="entry name" value="Fumarase/histidase_N"/>
</dbReference>
<dbReference type="Pfam" id="PF00206">
    <property type="entry name" value="Lyase_1"/>
    <property type="match status" value="1"/>
</dbReference>
<dbReference type="GO" id="GO:0016829">
    <property type="term" value="F:lyase activity"/>
    <property type="evidence" value="ECO:0007669"/>
    <property type="project" value="UniProtKB-KW"/>
</dbReference>
<dbReference type="InterPro" id="IPR008948">
    <property type="entry name" value="L-Aspartase-like"/>
</dbReference>
<dbReference type="RefSeq" id="WP_141881546.1">
    <property type="nucleotide sequence ID" value="NZ_VFOM01000003.1"/>
</dbReference>
<dbReference type="Gene3D" id="1.10.40.30">
    <property type="entry name" value="Fumarase/aspartase (C-terminal domain)"/>
    <property type="match status" value="1"/>
</dbReference>
<evidence type="ECO:0000313" key="5">
    <source>
        <dbReference type="Proteomes" id="UP000317998"/>
    </source>
</evidence>
<dbReference type="Proteomes" id="UP000317998">
    <property type="component" value="Unassembled WGS sequence"/>
</dbReference>